<protein>
    <submittedName>
        <fullName evidence="2">Uncharacterized protein</fullName>
    </submittedName>
</protein>
<evidence type="ECO:0000313" key="2">
    <source>
        <dbReference type="EMBL" id="KAK3934159.1"/>
    </source>
</evidence>
<reference evidence="3" key="1">
    <citation type="journal article" date="2023" name="Mol. Phylogenet. Evol.">
        <title>Genome-scale phylogeny and comparative genomics of the fungal order Sordariales.</title>
        <authorList>
            <person name="Hensen N."/>
            <person name="Bonometti L."/>
            <person name="Westerberg I."/>
            <person name="Brannstrom I.O."/>
            <person name="Guillou S."/>
            <person name="Cros-Aarteil S."/>
            <person name="Calhoun S."/>
            <person name="Haridas S."/>
            <person name="Kuo A."/>
            <person name="Mondo S."/>
            <person name="Pangilinan J."/>
            <person name="Riley R."/>
            <person name="LaButti K."/>
            <person name="Andreopoulos B."/>
            <person name="Lipzen A."/>
            <person name="Chen C."/>
            <person name="Yan M."/>
            <person name="Daum C."/>
            <person name="Ng V."/>
            <person name="Clum A."/>
            <person name="Steindorff A."/>
            <person name="Ohm R.A."/>
            <person name="Martin F."/>
            <person name="Silar P."/>
            <person name="Natvig D.O."/>
            <person name="Lalanne C."/>
            <person name="Gautier V."/>
            <person name="Ament-Velasquez S.L."/>
            <person name="Kruys A."/>
            <person name="Hutchinson M.I."/>
            <person name="Powell A.J."/>
            <person name="Barry K."/>
            <person name="Miller A.N."/>
            <person name="Grigoriev I.V."/>
            <person name="Debuchy R."/>
            <person name="Gladieux P."/>
            <person name="Hiltunen Thoren M."/>
            <person name="Johannesson H."/>
        </authorList>
    </citation>
    <scope>NUCLEOTIDE SEQUENCE [LARGE SCALE GENOMIC DNA]</scope>
    <source>
        <strain evidence="3">CBS 340.73</strain>
    </source>
</reference>
<evidence type="ECO:0000256" key="1">
    <source>
        <dbReference type="SAM" id="MobiDB-lite"/>
    </source>
</evidence>
<sequence>MFNSQQPNHGPLLRNAQIPPRAADSTAMGVNFHCNWLTDGQDDSSGRHPSLVSMSNSPSDNVERAPYRKSTNVQLGMLDGNPILDDILKQMVNMDAVAGKVQNGVDGLSLQVADVKAMLGTLLGQLDGWSHTILGLFQSQLQDRQTE</sequence>
<evidence type="ECO:0000313" key="3">
    <source>
        <dbReference type="Proteomes" id="UP001303473"/>
    </source>
</evidence>
<accession>A0AAN6RYT8</accession>
<comment type="caution">
    <text evidence="2">The sequence shown here is derived from an EMBL/GenBank/DDBJ whole genome shotgun (WGS) entry which is preliminary data.</text>
</comment>
<organism evidence="2 3">
    <name type="scientific">Diplogelasinospora grovesii</name>
    <dbReference type="NCBI Taxonomy" id="303347"/>
    <lineage>
        <taxon>Eukaryota</taxon>
        <taxon>Fungi</taxon>
        <taxon>Dikarya</taxon>
        <taxon>Ascomycota</taxon>
        <taxon>Pezizomycotina</taxon>
        <taxon>Sordariomycetes</taxon>
        <taxon>Sordariomycetidae</taxon>
        <taxon>Sordariales</taxon>
        <taxon>Diplogelasinosporaceae</taxon>
        <taxon>Diplogelasinospora</taxon>
    </lineage>
</organism>
<gene>
    <name evidence="2" type="ORF">QBC46DRAFT_414168</name>
</gene>
<name>A0AAN6RYT8_9PEZI</name>
<feature type="region of interest" description="Disordered" evidence="1">
    <location>
        <begin position="41"/>
        <end position="66"/>
    </location>
</feature>
<proteinExistence type="predicted"/>
<dbReference type="AlphaFoldDB" id="A0AAN6RYT8"/>
<dbReference type="EMBL" id="MU854021">
    <property type="protein sequence ID" value="KAK3934159.1"/>
    <property type="molecule type" value="Genomic_DNA"/>
</dbReference>
<dbReference type="Proteomes" id="UP001303473">
    <property type="component" value="Unassembled WGS sequence"/>
</dbReference>
<keyword evidence="3" id="KW-1185">Reference proteome</keyword>